<reference evidence="2 3" key="1">
    <citation type="submission" date="2015-07" db="EMBL/GenBank/DDBJ databases">
        <title>The genome of Dufourea novaeangliae.</title>
        <authorList>
            <person name="Pan H."/>
            <person name="Kapheim K."/>
        </authorList>
    </citation>
    <scope>NUCLEOTIDE SEQUENCE [LARGE SCALE GENOMIC DNA]</scope>
    <source>
        <strain evidence="2">0120121106</strain>
        <tissue evidence="2">Whole body</tissue>
    </source>
</reference>
<evidence type="ECO:0000256" key="1">
    <source>
        <dbReference type="SAM" id="MobiDB-lite"/>
    </source>
</evidence>
<feature type="region of interest" description="Disordered" evidence="1">
    <location>
        <begin position="1"/>
        <end position="38"/>
    </location>
</feature>
<keyword evidence="3" id="KW-1185">Reference proteome</keyword>
<feature type="compositionally biased region" description="Acidic residues" evidence="1">
    <location>
        <begin position="16"/>
        <end position="26"/>
    </location>
</feature>
<dbReference type="AlphaFoldDB" id="A0A154PKH5"/>
<gene>
    <name evidence="2" type="ORF">WN55_03478</name>
</gene>
<protein>
    <submittedName>
        <fullName evidence="2">Putative Ras GTPase-activating protein</fullName>
    </submittedName>
</protein>
<proteinExistence type="predicted"/>
<evidence type="ECO:0000313" key="2">
    <source>
        <dbReference type="EMBL" id="KZC11974.1"/>
    </source>
</evidence>
<dbReference type="Proteomes" id="UP000076502">
    <property type="component" value="Unassembled WGS sequence"/>
</dbReference>
<accession>A0A154PKH5</accession>
<organism evidence="2 3">
    <name type="scientific">Dufourea novaeangliae</name>
    <name type="common">Sweat bee</name>
    <dbReference type="NCBI Taxonomy" id="178035"/>
    <lineage>
        <taxon>Eukaryota</taxon>
        <taxon>Metazoa</taxon>
        <taxon>Ecdysozoa</taxon>
        <taxon>Arthropoda</taxon>
        <taxon>Hexapoda</taxon>
        <taxon>Insecta</taxon>
        <taxon>Pterygota</taxon>
        <taxon>Neoptera</taxon>
        <taxon>Endopterygota</taxon>
        <taxon>Hymenoptera</taxon>
        <taxon>Apocrita</taxon>
        <taxon>Aculeata</taxon>
        <taxon>Apoidea</taxon>
        <taxon>Anthophila</taxon>
        <taxon>Halictidae</taxon>
        <taxon>Rophitinae</taxon>
        <taxon>Dufourea</taxon>
    </lineage>
</organism>
<dbReference type="EMBL" id="KQ434936">
    <property type="protein sequence ID" value="KZC11974.1"/>
    <property type="molecule type" value="Genomic_DNA"/>
</dbReference>
<name>A0A154PKH5_DUFNO</name>
<evidence type="ECO:0000313" key="3">
    <source>
        <dbReference type="Proteomes" id="UP000076502"/>
    </source>
</evidence>
<sequence>MAMTPTRCRGSGGENLSEDVTNEDEAATTANTGNFEPLSDSCGESDMEGLDLSLFEPQVDAASWCDSRIHAGTLHILVHYCEAECCVGEAAGEACWEPCYCVLLQDEQTLTAYRSEDMALGDAMFVELPRVRLDGGARAFRQHWGYESRPLAPPPPLIEEDEAAVEPETVSLREANTASPIDHMEIAIEMISQGKDPELFNWILSGFCELKSLSLPRSFPPEVIVTQYDEGLSPRDLFLFQNIRTYLKCRRLETVDTKACDRQTESCSSSRLPALFPEIGPTSPAVCDFTE</sequence>